<dbReference type="GO" id="GO:0003950">
    <property type="term" value="F:NAD+ poly-ADP-ribosyltransferase activity"/>
    <property type="evidence" value="ECO:0007669"/>
    <property type="project" value="TreeGrafter"/>
</dbReference>
<evidence type="ECO:0000313" key="2">
    <source>
        <dbReference type="EMBL" id="QHT81289.1"/>
    </source>
</evidence>
<organism evidence="2">
    <name type="scientific">viral metagenome</name>
    <dbReference type="NCBI Taxonomy" id="1070528"/>
    <lineage>
        <taxon>unclassified sequences</taxon>
        <taxon>metagenomes</taxon>
        <taxon>organismal metagenomes</taxon>
    </lineage>
</organism>
<feature type="region of interest" description="Disordered" evidence="1">
    <location>
        <begin position="375"/>
        <end position="407"/>
    </location>
</feature>
<accession>A0A6C0HLB9</accession>
<dbReference type="Gene3D" id="3.90.228.10">
    <property type="match status" value="1"/>
</dbReference>
<dbReference type="GO" id="GO:1990404">
    <property type="term" value="F:NAD+-protein mono-ADP-ribosyltransferase activity"/>
    <property type="evidence" value="ECO:0007669"/>
    <property type="project" value="TreeGrafter"/>
</dbReference>
<dbReference type="GO" id="GO:0005634">
    <property type="term" value="C:nucleus"/>
    <property type="evidence" value="ECO:0007669"/>
    <property type="project" value="TreeGrafter"/>
</dbReference>
<proteinExistence type="predicted"/>
<evidence type="ECO:0000256" key="1">
    <source>
        <dbReference type="SAM" id="MobiDB-lite"/>
    </source>
</evidence>
<feature type="compositionally biased region" description="Polar residues" evidence="1">
    <location>
        <begin position="384"/>
        <end position="395"/>
    </location>
</feature>
<dbReference type="InterPro" id="IPR051712">
    <property type="entry name" value="ARTD-AVP"/>
</dbReference>
<dbReference type="EMBL" id="MN739980">
    <property type="protein sequence ID" value="QHT81289.1"/>
    <property type="molecule type" value="Genomic_DNA"/>
</dbReference>
<name>A0A6C0HLB9_9ZZZZ</name>
<reference evidence="2" key="1">
    <citation type="journal article" date="2020" name="Nature">
        <title>Giant virus diversity and host interactions through global metagenomics.</title>
        <authorList>
            <person name="Schulz F."/>
            <person name="Roux S."/>
            <person name="Paez-Espino D."/>
            <person name="Jungbluth S."/>
            <person name="Walsh D.A."/>
            <person name="Denef V.J."/>
            <person name="McMahon K.D."/>
            <person name="Konstantinidis K.T."/>
            <person name="Eloe-Fadrosh E.A."/>
            <person name="Kyrpides N.C."/>
            <person name="Woyke T."/>
        </authorList>
    </citation>
    <scope>NUCLEOTIDE SEQUENCE</scope>
    <source>
        <strain evidence="2">GVMAG-M-3300023184-13</strain>
    </source>
</reference>
<dbReference type="AlphaFoldDB" id="A0A6C0HLB9"/>
<dbReference type="PANTHER" id="PTHR45740">
    <property type="entry name" value="POLY [ADP-RIBOSE] POLYMERASE"/>
    <property type="match status" value="1"/>
</dbReference>
<dbReference type="SUPFAM" id="SSF56399">
    <property type="entry name" value="ADP-ribosylation"/>
    <property type="match status" value="1"/>
</dbReference>
<sequence length="407" mass="44558">MASAVFVAPAPAPISVPAPTPNISELFSNLPPHVKIIKSKETLKDYRNMSALLKCDPRFNPNIVSIYKVENTLQTGICSHSGRHMVELGINRNIQSVFHATSIENLKSICIKGIDIRMSASGNFGHGFYGALGPQGPFHANKFSKKFGKPDEIRVLLYCKVLAGNMYVVPKGEARRNFVCEPDGYQSVLGELSNGQELVIYNNNNICVTHFILYQVHDVSYELSLGYKPNSVQVLASIFGKLISRGMYIKEQEKIIAQISDLICKRISFDVFVENINTLQDGFKDLSCIHILKDTLQKYFQIYNECITIKSIELITNSVNISNTIISNALAAPAPIQAVPAPIQAVPAPIQAVPAPIQAVPLAIQAPPAPIQAAQAPIQAAPANISNKESDSSNVSEHKAKRVRLEE</sequence>
<protein>
    <submittedName>
        <fullName evidence="2">Uncharacterized protein</fullName>
    </submittedName>
</protein>
<dbReference type="PANTHER" id="PTHR45740:SF2">
    <property type="entry name" value="POLY [ADP-RIBOSE] POLYMERASE"/>
    <property type="match status" value="1"/>
</dbReference>